<dbReference type="OrthoDB" id="26345at2157"/>
<keyword evidence="2" id="KW-1185">Reference proteome</keyword>
<evidence type="ECO:0000313" key="2">
    <source>
        <dbReference type="Proteomes" id="UP000006681"/>
    </source>
</evidence>
<reference evidence="2" key="2">
    <citation type="journal article" date="2010" name="Stand. Genomic Sci.">
        <title>Complete genome sequence of Vulcanisaeta distributa type strain (IC-017T).</title>
        <authorList>
            <person name="Mavromatis K."/>
            <person name="Sikorski J."/>
            <person name="Pabst E."/>
            <person name="Teshima H."/>
            <person name="Lapidus A."/>
            <person name="Lucas S."/>
            <person name="Nolan M."/>
            <person name="Glavina Del Rio T."/>
            <person name="Cheng J."/>
            <person name="Bruce D."/>
            <person name="Goodwin L."/>
            <person name="Pitluck S."/>
            <person name="Liolios K."/>
            <person name="Ivanova N."/>
            <person name="Mikhailova N."/>
            <person name="Pati A."/>
            <person name="Chen A."/>
            <person name="Palaniappan K."/>
            <person name="Land M."/>
            <person name="Hauser L."/>
            <person name="Chang Y."/>
            <person name="Jeffries C."/>
            <person name="Rohde M."/>
            <person name="Spring S."/>
            <person name="Goker M."/>
            <person name="Wirth R."/>
            <person name="Woyke T."/>
            <person name="Bristow J."/>
            <person name="Eisen J."/>
            <person name="Markowitz V."/>
            <person name="Hugenholtz P."/>
            <person name="Klenk H."/>
            <person name="Kyrpides N."/>
        </authorList>
    </citation>
    <scope>NUCLEOTIDE SEQUENCE [LARGE SCALE GENOMIC DNA]</scope>
    <source>
        <strain evidence="2">DSM 14429 / JCM 11212 / NBRC 100878 / IC-017</strain>
    </source>
</reference>
<dbReference type="EMBL" id="CP002100">
    <property type="protein sequence ID" value="ADN50891.1"/>
    <property type="molecule type" value="Genomic_DNA"/>
</dbReference>
<dbReference type="Proteomes" id="UP000006681">
    <property type="component" value="Chromosome"/>
</dbReference>
<organism evidence="1 2">
    <name type="scientific">Vulcanisaeta distributa (strain DSM 14429 / JCM 11212 / NBRC 100878 / IC-017)</name>
    <dbReference type="NCBI Taxonomy" id="572478"/>
    <lineage>
        <taxon>Archaea</taxon>
        <taxon>Thermoproteota</taxon>
        <taxon>Thermoprotei</taxon>
        <taxon>Thermoproteales</taxon>
        <taxon>Thermoproteaceae</taxon>
        <taxon>Vulcanisaeta</taxon>
    </lineage>
</organism>
<dbReference type="HOGENOM" id="CLU_890315_0_0_2"/>
<dbReference type="GeneID" id="9752442"/>
<evidence type="ECO:0000313" key="1">
    <source>
        <dbReference type="EMBL" id="ADN50891.1"/>
    </source>
</evidence>
<gene>
    <name evidence="1" type="ordered locus">Vdis_1505</name>
</gene>
<proteinExistence type="predicted"/>
<reference evidence="1 2" key="1">
    <citation type="journal article" date="2010" name="Stand. Genomic Sci.">
        <title>Complete genome sequence of Vulcanisaeta distributa type strain (IC-017).</title>
        <authorList>
            <person name="Mavromatis K."/>
            <person name="Sikorski J."/>
            <person name="Pabst E."/>
            <person name="Teshima H."/>
            <person name="Lapidus A."/>
            <person name="Lucas S."/>
            <person name="Nolan M."/>
            <person name="Glavina Del Rio T."/>
            <person name="Cheng J.F."/>
            <person name="Bruce D."/>
            <person name="Goodwin L."/>
            <person name="Pitluck S."/>
            <person name="Liolios K."/>
            <person name="Ivanova N."/>
            <person name="Mikhailova N."/>
            <person name="Pati A."/>
            <person name="Chen A."/>
            <person name="Palaniappan K."/>
            <person name="Land M."/>
            <person name="Hauser L."/>
            <person name="Chang Y.J."/>
            <person name="Jeffries C.D."/>
            <person name="Rohde M."/>
            <person name="Spring S."/>
            <person name="Goker M."/>
            <person name="Wirth R."/>
            <person name="Woyke T."/>
            <person name="Bristow J."/>
            <person name="Eisen J.A."/>
            <person name="Markowitz V."/>
            <person name="Hugenholtz P."/>
            <person name="Klenk H.P."/>
            <person name="Kyrpides N.C."/>
        </authorList>
    </citation>
    <scope>NUCLEOTIDE SEQUENCE [LARGE SCALE GENOMIC DNA]</scope>
    <source>
        <strain evidence="2">DSM 14429 / JCM 11212 / NBRC 100878 / IC-017</strain>
    </source>
</reference>
<dbReference type="KEGG" id="vdi:Vdis_1505"/>
<name>E1QT98_VULDI</name>
<dbReference type="eggNOG" id="arCOG10491">
    <property type="taxonomic scope" value="Archaea"/>
</dbReference>
<dbReference type="AlphaFoldDB" id="E1QT98"/>
<accession>E1QT98</accession>
<dbReference type="RefSeq" id="WP_013336616.1">
    <property type="nucleotide sequence ID" value="NC_014537.1"/>
</dbReference>
<sequence>MNALEILVRIKRIVNDMVKEAFIVKAIREGSLMSLSTEDIINLYPYNAYDYRVDGKNIDYIITEDSVALLADLAKINNWSIDNTKYAEFNDCISISANEGILSVTCKDKAIREGERVTYLDKALMRKYGIDVKIRSIDGGSLIPLEKMFENPTSIVVEGLITLPIYFVINPTHLGLDILADTYIYLLTKGLNRVPTNIDAAEYLISINKLNDTYIKAYVLRDDLNTLREYIDVKFDERGSTIEYLINGEHALTASSIQGSINPSLLKISWINLEIFKINGIGVNLIDLGSTNILDCSEMLIERTREEFRGIL</sequence>
<protein>
    <submittedName>
        <fullName evidence="1">Uncharacterized protein</fullName>
    </submittedName>
</protein>